<feature type="domain" description="PknH-like extracellular" evidence="2">
    <location>
        <begin position="485"/>
        <end position="604"/>
    </location>
</feature>
<dbReference type="RefSeq" id="WP_149770307.1">
    <property type="nucleotide sequence ID" value="NZ_VDFQ02000004.1"/>
</dbReference>
<dbReference type="InterPro" id="IPR038232">
    <property type="entry name" value="PknH-like_Extracell_sf"/>
</dbReference>
<organism evidence="3 4">
    <name type="scientific">Mumia zhuanghuii</name>
    <dbReference type="NCBI Taxonomy" id="2585211"/>
    <lineage>
        <taxon>Bacteria</taxon>
        <taxon>Bacillati</taxon>
        <taxon>Actinomycetota</taxon>
        <taxon>Actinomycetes</taxon>
        <taxon>Propionibacteriales</taxon>
        <taxon>Nocardioidaceae</taxon>
        <taxon>Mumia</taxon>
    </lineage>
</organism>
<dbReference type="Pfam" id="PF14032">
    <property type="entry name" value="PknH_C"/>
    <property type="match status" value="1"/>
</dbReference>
<reference evidence="3 4" key="1">
    <citation type="submission" date="2019-09" db="EMBL/GenBank/DDBJ databases">
        <title>Mumia zhuanghuii sp. nov. isolated from the intestinal contents of plateau pika (Ochotona curzoniae) in the Qinghai-Tibet plateau of China.</title>
        <authorList>
            <person name="Tian Z."/>
        </authorList>
    </citation>
    <scope>NUCLEOTIDE SEQUENCE [LARGE SCALE GENOMIC DNA]</scope>
    <source>
        <strain evidence="4">350</strain>
    </source>
</reference>
<comment type="caution">
    <text evidence="3">The sequence shown here is derived from an EMBL/GenBank/DDBJ whole genome shotgun (WGS) entry which is preliminary data.</text>
</comment>
<keyword evidence="1" id="KW-0472">Membrane</keyword>
<keyword evidence="1" id="KW-0812">Transmembrane</keyword>
<proteinExistence type="predicted"/>
<evidence type="ECO:0000256" key="1">
    <source>
        <dbReference type="SAM" id="Phobius"/>
    </source>
</evidence>
<dbReference type="AlphaFoldDB" id="A0A5Q6RWD8"/>
<dbReference type="Proteomes" id="UP000307768">
    <property type="component" value="Unassembled WGS sequence"/>
</dbReference>
<dbReference type="EMBL" id="VDFQ02000004">
    <property type="protein sequence ID" value="KAA1422356.1"/>
    <property type="molecule type" value="Genomic_DNA"/>
</dbReference>
<evidence type="ECO:0000259" key="2">
    <source>
        <dbReference type="Pfam" id="PF14032"/>
    </source>
</evidence>
<gene>
    <name evidence="3" type="ORF">FE697_014470</name>
</gene>
<feature type="transmembrane region" description="Helical" evidence="1">
    <location>
        <begin position="184"/>
        <end position="205"/>
    </location>
</feature>
<dbReference type="Gene3D" id="3.40.1000.70">
    <property type="entry name" value="PknH-like extracellular domain"/>
    <property type="match status" value="1"/>
</dbReference>
<evidence type="ECO:0000313" key="3">
    <source>
        <dbReference type="EMBL" id="KAA1422356.1"/>
    </source>
</evidence>
<name>A0A5Q6RWD8_9ACTN</name>
<sequence length="620" mass="66779">MPKVEEFDTFYDSTSRYVTHLTYAESGDRTVTEEAVAEAYGKAWQGWAKHRSRDPLGFVRGEAFRHARLSRGTRPWRRRHEDDSDLGLIEALQNLNSRTRRLIILQTLGELDISSAARDLAMTDAEAVAETQHAVTELEQALGQSIGQIESRLLGLSEISERIPLPTPARIRGKARGRRRRHTVMAVAAASAAVVGAGLVVAPTAPMSQAAAPERNRVGETPVEAARPGDAVTTRSLLNATEIGRLSPNRDWTTLTTTADEAGDDEDPVAAAAASDPAAAGEPLTTCAPRRFATNNPRKTYVRDFEVYGQPEQAVHVIEVARDADGAKAAQKRRLQWYADCAVPGIQMTSDTATIKGAASPVTIIRLNDLSAPVRTITIGMMQTGVVSTMLVHQTDGTRGPATAAVGAALVDAMRLACASSGGPCTTTAEVVGAPLPRTSTDPGFLAAVDLPPVGSQTKPWAGTKPKAPSDNPAATMCDQANFLTRGVSKARGRIYVVPNDKAIPKQFGIGQSIATFRSPQQAQAFVQRVQKRIRKCEDRNQAANVADGKPVRGSGYAGRTWRMTFETGPKSSVSYRLALIRRGAIVTEVRQSGNKRADLTATQFLRVADRSGQRLAYWR</sequence>
<accession>A0A5Q6RWD8</accession>
<dbReference type="OrthoDB" id="3765654at2"/>
<evidence type="ECO:0000313" key="4">
    <source>
        <dbReference type="Proteomes" id="UP000307768"/>
    </source>
</evidence>
<dbReference type="InterPro" id="IPR026954">
    <property type="entry name" value="PknH-like_Extracell"/>
</dbReference>
<keyword evidence="1" id="KW-1133">Transmembrane helix</keyword>
<protein>
    <recommendedName>
        <fullName evidence="2">PknH-like extracellular domain-containing protein</fullName>
    </recommendedName>
</protein>